<dbReference type="InterPro" id="IPR051396">
    <property type="entry name" value="Bact_Antivir_Def_Nuclease"/>
</dbReference>
<dbReference type="SUPFAM" id="SSF52540">
    <property type="entry name" value="P-loop containing nucleoside triphosphate hydrolases"/>
    <property type="match status" value="1"/>
</dbReference>
<proteinExistence type="predicted"/>
<dbReference type="PANTHER" id="PTHR43581:SF4">
    <property type="entry name" value="ATP_GTP PHOSPHATASE"/>
    <property type="match status" value="1"/>
</dbReference>
<sequence length="653" mass="72494">MHIESLSLRNFRCFGDVATTIQFQPGITGFVGDNGAGKSSALEALKRLFSPLSSERQLRKADVHFGVGEDSQSVAEREIIIDVVFGFSSPDVIPHVFNDIFFNASDQALKVRLVLEGNYLKSESYEDDIEIKLYTVRSLDEVPFGPDDERKTPLRGKSTQFAELVYIPAHRDSLGVTRHALKNVLKRIERSADWNEETKNQSQEFAKQLENSLNAVTAIGTTSHDLKTFWGALHDGHYDADPLFSVVATEFEQLIRDLTLRFEKSPGGGNRQLEELSEGQVSLLYFALSATLHNLIWKMEAAAPASLEGFKPLDFVPAPLTIFALEEPENHLAPFYLPRLIGLLESLIKTGTAQSFVTSHSTSVMARISPRNVRYFRNCNQTLISDVREIPLPTSGSEEDNFLHQVILANPEIYFARLVIIGEGDSERIVIPRIAEALGISLDPSFVAFVPIGGRHAQHLWKLVVGLNIPCLTLLDFDLGRHNAGMGRIKNAATWLNDAGYDLDPSAVISNEALTPENVVPWTQWLRAQWVFYSTWLDLDMMMVQAFPEAYKPSRAFDPTKDDPSKIAEAVFGSSGLGNAELNRIGAQFSTEELFAYKNLFKSRSKPASHFKALAALDDEAIRTNCPEPLKALIAMAKIILAPPSSICAGEEE</sequence>
<dbReference type="GO" id="GO:0016887">
    <property type="term" value="F:ATP hydrolysis activity"/>
    <property type="evidence" value="ECO:0007669"/>
    <property type="project" value="InterPro"/>
</dbReference>
<dbReference type="Pfam" id="PF13304">
    <property type="entry name" value="AAA_21"/>
    <property type="match status" value="1"/>
</dbReference>
<feature type="domain" description="OLD protein-like TOPRIM" evidence="2">
    <location>
        <begin position="415"/>
        <end position="478"/>
    </location>
</feature>
<protein>
    <submittedName>
        <fullName evidence="3">Uncharacterized protein</fullName>
    </submittedName>
</protein>
<evidence type="ECO:0000313" key="3">
    <source>
        <dbReference type="EMBL" id="AMO67331.1"/>
    </source>
</evidence>
<name>A0A127M278_9GAMM</name>
<dbReference type="InterPro" id="IPR027417">
    <property type="entry name" value="P-loop_NTPase"/>
</dbReference>
<dbReference type="InterPro" id="IPR003959">
    <property type="entry name" value="ATPase_AAA_core"/>
</dbReference>
<dbReference type="Gene3D" id="3.40.50.300">
    <property type="entry name" value="P-loop containing nucleotide triphosphate hydrolases"/>
    <property type="match status" value="1"/>
</dbReference>
<dbReference type="AlphaFoldDB" id="A0A127M278"/>
<dbReference type="InterPro" id="IPR034139">
    <property type="entry name" value="TOPRIM_OLD"/>
</dbReference>
<dbReference type="Pfam" id="PF20469">
    <property type="entry name" value="OLD-like_TOPRIM"/>
    <property type="match status" value="1"/>
</dbReference>
<dbReference type="EMBL" id="CP014544">
    <property type="protein sequence ID" value="AMO67331.1"/>
    <property type="molecule type" value="Genomic_DNA"/>
</dbReference>
<reference evidence="3 4" key="1">
    <citation type="submission" date="2015-12" db="EMBL/GenBank/DDBJ databases">
        <authorList>
            <person name="Shamseldin A."/>
            <person name="Moawad H."/>
            <person name="Abd El-Rahim W.M."/>
            <person name="Sadowsky M.J."/>
        </authorList>
    </citation>
    <scope>NUCLEOTIDE SEQUENCE [LARGE SCALE GENOMIC DNA]</scope>
    <source>
        <strain evidence="3 4">SM2</strain>
    </source>
</reference>
<organism evidence="3 4">
    <name type="scientific">Zhongshania aliphaticivorans</name>
    <dbReference type="NCBI Taxonomy" id="1470434"/>
    <lineage>
        <taxon>Bacteria</taxon>
        <taxon>Pseudomonadati</taxon>
        <taxon>Pseudomonadota</taxon>
        <taxon>Gammaproteobacteria</taxon>
        <taxon>Cellvibrionales</taxon>
        <taxon>Spongiibacteraceae</taxon>
        <taxon>Zhongshania</taxon>
    </lineage>
</organism>
<evidence type="ECO:0000259" key="2">
    <source>
        <dbReference type="Pfam" id="PF20469"/>
    </source>
</evidence>
<dbReference type="PANTHER" id="PTHR43581">
    <property type="entry name" value="ATP/GTP PHOSPHATASE"/>
    <property type="match status" value="1"/>
</dbReference>
<dbReference type="CDD" id="cd01026">
    <property type="entry name" value="TOPRIM_OLD"/>
    <property type="match status" value="1"/>
</dbReference>
<dbReference type="KEGG" id="zal:AZF00_03005"/>
<feature type="domain" description="ATPase AAA-type core" evidence="1">
    <location>
        <begin position="27"/>
        <end position="365"/>
    </location>
</feature>
<dbReference type="RefSeq" id="WP_062383111.1">
    <property type="nucleotide sequence ID" value="NZ_CP014544.1"/>
</dbReference>
<accession>A0A127M278</accession>
<dbReference type="Proteomes" id="UP000074119">
    <property type="component" value="Chromosome"/>
</dbReference>
<dbReference type="GO" id="GO:0005524">
    <property type="term" value="F:ATP binding"/>
    <property type="evidence" value="ECO:0007669"/>
    <property type="project" value="InterPro"/>
</dbReference>
<evidence type="ECO:0000313" key="4">
    <source>
        <dbReference type="Proteomes" id="UP000074119"/>
    </source>
</evidence>
<dbReference type="STRING" id="1470434.AZF00_03005"/>
<gene>
    <name evidence="3" type="ORF">AZF00_03005</name>
</gene>
<evidence type="ECO:0000259" key="1">
    <source>
        <dbReference type="Pfam" id="PF13304"/>
    </source>
</evidence>